<evidence type="ECO:0000313" key="1">
    <source>
        <dbReference type="EMBL" id="MPM50652.1"/>
    </source>
</evidence>
<accession>A0A645ABS5</accession>
<comment type="caution">
    <text evidence="1">The sequence shown here is derived from an EMBL/GenBank/DDBJ whole genome shotgun (WGS) entry which is preliminary data.</text>
</comment>
<dbReference type="EMBL" id="VSSQ01013061">
    <property type="protein sequence ID" value="MPM50652.1"/>
    <property type="molecule type" value="Genomic_DNA"/>
</dbReference>
<reference evidence="1" key="1">
    <citation type="submission" date="2019-08" db="EMBL/GenBank/DDBJ databases">
        <authorList>
            <person name="Kucharzyk K."/>
            <person name="Murdoch R.W."/>
            <person name="Higgins S."/>
            <person name="Loffler F."/>
        </authorList>
    </citation>
    <scope>NUCLEOTIDE SEQUENCE</scope>
</reference>
<dbReference type="AlphaFoldDB" id="A0A645ABS5"/>
<gene>
    <name evidence="1" type="ORF">SDC9_97394</name>
</gene>
<organism evidence="1">
    <name type="scientific">bioreactor metagenome</name>
    <dbReference type="NCBI Taxonomy" id="1076179"/>
    <lineage>
        <taxon>unclassified sequences</taxon>
        <taxon>metagenomes</taxon>
        <taxon>ecological metagenomes</taxon>
    </lineage>
</organism>
<protein>
    <submittedName>
        <fullName evidence="1">Uncharacterized protein</fullName>
    </submittedName>
</protein>
<name>A0A645ABS5_9ZZZZ</name>
<proteinExistence type="predicted"/>
<sequence length="456" mass="50941">MQRLLFILISLLLFSLATRAQNNERVRFFNAEVYRLSLQEKWDSVLYYCQLADQEGIDSYELTYSKGKAYYAKSMYRIAYQSFLDAASLTDPGSDLKSYLYYSAKFSGINSAERFWRLSMSCSERQKFHCGKFPVVENISAGTSFIFSNNTDKNGTALFFPPEPIVFDSSNIRLTGDIRNNNISAGLGLFKRMGLFLSFNETETEDLFRLAYIEYAGAPLSYANFPSETKQNSVYIALPVLLGKSTSFVPAFHSLKVQTKSIHEGSSAGEAVIADTAFSEFVSSAAISVERSKSGRTFAVSWSKLCNQNQFQFSFVNTWYPGYNLNRYRSLSLVVQSDGGYPGFAAGFLSGWKLTDFLWLESSLRLGKLSDFNDFNGYTVYNNGDVRLALLQLNPVVLIGSGFSFSLIGSLSVNKLPVVLSDGSTGTGMGRWNQSSGNINTNYYQLNLTGSLIWKL</sequence>